<dbReference type="InterPro" id="IPR013785">
    <property type="entry name" value="Aldolase_TIM"/>
</dbReference>
<reference evidence="3" key="1">
    <citation type="submission" date="2022-10" db="EMBL/GenBank/DDBJ databases">
        <title>Determination and structural analysis of whole genome sequence of Sarocladium strictum F4-1.</title>
        <authorList>
            <person name="Hu L."/>
            <person name="Jiang Y."/>
        </authorList>
    </citation>
    <scope>NUCLEOTIDE SEQUENCE</scope>
    <source>
        <strain evidence="3">F4-1</strain>
    </source>
</reference>
<organism evidence="3 4">
    <name type="scientific">Sarocladium strictum</name>
    <name type="common">Black bundle disease fungus</name>
    <name type="synonym">Acremonium strictum</name>
    <dbReference type="NCBI Taxonomy" id="5046"/>
    <lineage>
        <taxon>Eukaryota</taxon>
        <taxon>Fungi</taxon>
        <taxon>Dikarya</taxon>
        <taxon>Ascomycota</taxon>
        <taxon>Pezizomycotina</taxon>
        <taxon>Sordariomycetes</taxon>
        <taxon>Hypocreomycetidae</taxon>
        <taxon>Hypocreales</taxon>
        <taxon>Sarocladiaceae</taxon>
        <taxon>Sarocladium</taxon>
    </lineage>
</organism>
<dbReference type="InterPro" id="IPR001155">
    <property type="entry name" value="OxRdtase_FMN_N"/>
</dbReference>
<dbReference type="Proteomes" id="UP001175261">
    <property type="component" value="Unassembled WGS sequence"/>
</dbReference>
<dbReference type="FunFam" id="3.20.20.70:FF:000138">
    <property type="entry name" value="NADPH dehydrogenase 1"/>
    <property type="match status" value="1"/>
</dbReference>
<dbReference type="GO" id="GO:0003959">
    <property type="term" value="F:NADPH dehydrogenase activity"/>
    <property type="evidence" value="ECO:0007669"/>
    <property type="project" value="TreeGrafter"/>
</dbReference>
<evidence type="ECO:0000313" key="4">
    <source>
        <dbReference type="Proteomes" id="UP001175261"/>
    </source>
</evidence>
<evidence type="ECO:0000259" key="2">
    <source>
        <dbReference type="Pfam" id="PF00724"/>
    </source>
</evidence>
<name>A0AA39L3X8_SARSR</name>
<dbReference type="AlphaFoldDB" id="A0AA39L3X8"/>
<sequence>MASTQSRLFEPVKIGTMQLQHRIAMCPMTRCRVTDGYVPSPLVKEYYKQRACVPGTLLVSEGIVVSKSMVGGFPSPGIWSPEQIAAWKEVTREVHGQGSFIVAQLFGFGRAATEEGLRREGIDHVGPSAVPIDRHHPTPRAMTVAEIKQVVEDFATASRNATEAGFDGVECHGANGYLLNQFMSENANRRDDLYGGSIENRSRLVEEVLKAMVDAVGPDRVGLRLSPFSPFQGMSVPDPVPQHEHVIRKANSLGLMYLSMVEARISGSTDDDDDAKPAGDIDFSYDSWDGPILVAGGYTAGSARELVDVKRPQSDVVVMFGRHFVSNPDLVHRVKAGLPFSEYDRATFYINSSEGYIDYPASEGFDEAR</sequence>
<keyword evidence="1" id="KW-0285">Flavoprotein</keyword>
<dbReference type="SUPFAM" id="SSF51395">
    <property type="entry name" value="FMN-linked oxidoreductases"/>
    <property type="match status" value="1"/>
</dbReference>
<dbReference type="InterPro" id="IPR045247">
    <property type="entry name" value="Oye-like"/>
</dbReference>
<evidence type="ECO:0000313" key="3">
    <source>
        <dbReference type="EMBL" id="KAK0383252.1"/>
    </source>
</evidence>
<dbReference type="GO" id="GO:0010181">
    <property type="term" value="F:FMN binding"/>
    <property type="evidence" value="ECO:0007669"/>
    <property type="project" value="InterPro"/>
</dbReference>
<dbReference type="Pfam" id="PF00724">
    <property type="entry name" value="Oxidored_FMN"/>
    <property type="match status" value="1"/>
</dbReference>
<accession>A0AA39L3X8</accession>
<dbReference type="PANTHER" id="PTHR22893:SF91">
    <property type="entry name" value="NADPH DEHYDROGENASE 2-RELATED"/>
    <property type="match status" value="1"/>
</dbReference>
<dbReference type="PANTHER" id="PTHR22893">
    <property type="entry name" value="NADH OXIDOREDUCTASE-RELATED"/>
    <property type="match status" value="1"/>
</dbReference>
<comment type="caution">
    <text evidence="3">The sequence shown here is derived from an EMBL/GenBank/DDBJ whole genome shotgun (WGS) entry which is preliminary data.</text>
</comment>
<dbReference type="Gene3D" id="3.20.20.70">
    <property type="entry name" value="Aldolase class I"/>
    <property type="match status" value="1"/>
</dbReference>
<proteinExistence type="predicted"/>
<feature type="domain" description="NADH:flavin oxidoreductase/NADH oxidase N-terminal" evidence="2">
    <location>
        <begin position="8"/>
        <end position="339"/>
    </location>
</feature>
<dbReference type="CDD" id="cd02933">
    <property type="entry name" value="OYE_like_FMN"/>
    <property type="match status" value="1"/>
</dbReference>
<evidence type="ECO:0000256" key="1">
    <source>
        <dbReference type="ARBA" id="ARBA00022630"/>
    </source>
</evidence>
<gene>
    <name evidence="3" type="ORF">NLU13_9165</name>
</gene>
<dbReference type="EMBL" id="JAPDFR010000009">
    <property type="protein sequence ID" value="KAK0383252.1"/>
    <property type="molecule type" value="Genomic_DNA"/>
</dbReference>
<protein>
    <recommendedName>
        <fullName evidence="2">NADH:flavin oxidoreductase/NADH oxidase N-terminal domain-containing protein</fullName>
    </recommendedName>
</protein>
<keyword evidence="4" id="KW-1185">Reference proteome</keyword>